<accession>A0ABD0KW61</accession>
<name>A0ABD0KW61_9CAEN</name>
<protein>
    <submittedName>
        <fullName evidence="1">Uncharacterized protein</fullName>
    </submittedName>
</protein>
<gene>
    <name evidence="1" type="ORF">BaRGS_00017291</name>
</gene>
<reference evidence="1 2" key="1">
    <citation type="journal article" date="2023" name="Sci. Data">
        <title>Genome assembly of the Korean intertidal mud-creeper Batillaria attramentaria.</title>
        <authorList>
            <person name="Patra A.K."/>
            <person name="Ho P.T."/>
            <person name="Jun S."/>
            <person name="Lee S.J."/>
            <person name="Kim Y."/>
            <person name="Won Y.J."/>
        </authorList>
    </citation>
    <scope>NUCLEOTIDE SEQUENCE [LARGE SCALE GENOMIC DNA]</scope>
    <source>
        <strain evidence="1">Wonlab-2016</strain>
    </source>
</reference>
<sequence length="95" mass="10394">MCGKLGSERRAARREAMFTSRVALCGCLPTCYPAWRCVDTHPARVTVFTPLFVSLSAFRQPMLPACFRGADAMCVRIIMALTSISQGLSSHPTRG</sequence>
<organism evidence="1 2">
    <name type="scientific">Batillaria attramentaria</name>
    <dbReference type="NCBI Taxonomy" id="370345"/>
    <lineage>
        <taxon>Eukaryota</taxon>
        <taxon>Metazoa</taxon>
        <taxon>Spiralia</taxon>
        <taxon>Lophotrochozoa</taxon>
        <taxon>Mollusca</taxon>
        <taxon>Gastropoda</taxon>
        <taxon>Caenogastropoda</taxon>
        <taxon>Sorbeoconcha</taxon>
        <taxon>Cerithioidea</taxon>
        <taxon>Batillariidae</taxon>
        <taxon>Batillaria</taxon>
    </lineage>
</organism>
<dbReference type="AlphaFoldDB" id="A0ABD0KW61"/>
<evidence type="ECO:0000313" key="1">
    <source>
        <dbReference type="EMBL" id="KAK7491462.1"/>
    </source>
</evidence>
<comment type="caution">
    <text evidence="1">The sequence shown here is derived from an EMBL/GenBank/DDBJ whole genome shotgun (WGS) entry which is preliminary data.</text>
</comment>
<dbReference type="EMBL" id="JACVVK020000114">
    <property type="protein sequence ID" value="KAK7491462.1"/>
    <property type="molecule type" value="Genomic_DNA"/>
</dbReference>
<evidence type="ECO:0000313" key="2">
    <source>
        <dbReference type="Proteomes" id="UP001519460"/>
    </source>
</evidence>
<keyword evidence="2" id="KW-1185">Reference proteome</keyword>
<dbReference type="Proteomes" id="UP001519460">
    <property type="component" value="Unassembled WGS sequence"/>
</dbReference>
<proteinExistence type="predicted"/>